<protein>
    <submittedName>
        <fullName evidence="1">Uncharacterized protein</fullName>
    </submittedName>
</protein>
<proteinExistence type="predicted"/>
<feature type="non-terminal residue" evidence="1">
    <location>
        <position position="1"/>
    </location>
</feature>
<accession>A0A401U463</accession>
<dbReference type="AlphaFoldDB" id="A0A401U463"/>
<evidence type="ECO:0000313" key="2">
    <source>
        <dbReference type="Proteomes" id="UP000287033"/>
    </source>
</evidence>
<dbReference type="EMBL" id="BEZZ01279795">
    <property type="protein sequence ID" value="GCC49665.1"/>
    <property type="molecule type" value="Genomic_DNA"/>
</dbReference>
<dbReference type="Proteomes" id="UP000287033">
    <property type="component" value="Unassembled WGS sequence"/>
</dbReference>
<gene>
    <name evidence="1" type="ORF">chiPu_0034031</name>
</gene>
<organism evidence="1 2">
    <name type="scientific">Chiloscyllium punctatum</name>
    <name type="common">Brownbanded bambooshark</name>
    <name type="synonym">Hemiscyllium punctatum</name>
    <dbReference type="NCBI Taxonomy" id="137246"/>
    <lineage>
        <taxon>Eukaryota</taxon>
        <taxon>Metazoa</taxon>
        <taxon>Chordata</taxon>
        <taxon>Craniata</taxon>
        <taxon>Vertebrata</taxon>
        <taxon>Chondrichthyes</taxon>
        <taxon>Elasmobranchii</taxon>
        <taxon>Galeomorphii</taxon>
        <taxon>Galeoidea</taxon>
        <taxon>Orectolobiformes</taxon>
        <taxon>Hemiscylliidae</taxon>
        <taxon>Chiloscyllium</taxon>
    </lineage>
</organism>
<comment type="caution">
    <text evidence="1">The sequence shown here is derived from an EMBL/GenBank/DDBJ whole genome shotgun (WGS) entry which is preliminary data.</text>
</comment>
<keyword evidence="2" id="KW-1185">Reference proteome</keyword>
<evidence type="ECO:0000313" key="1">
    <source>
        <dbReference type="EMBL" id="GCC49665.1"/>
    </source>
</evidence>
<name>A0A401U463_CHIPU</name>
<sequence length="146" mass="15813">RNAGRGAVDDAVQVDADEAVPDFGAGLPERLARVGIGRGARIAGIVDQNVDRAEGLLGFADHRPHRGEIGDVGLQRDRLAAGGVDFARDLLCAFKEVIIDDNARRVVRGEMQRDLAPDALARTGDQRHLAVQIKDITHTFLSRPFQ</sequence>
<reference evidence="1 2" key="1">
    <citation type="journal article" date="2018" name="Nat. Ecol. Evol.">
        <title>Shark genomes provide insights into elasmobranch evolution and the origin of vertebrates.</title>
        <authorList>
            <person name="Hara Y"/>
            <person name="Yamaguchi K"/>
            <person name="Onimaru K"/>
            <person name="Kadota M"/>
            <person name="Koyanagi M"/>
            <person name="Keeley SD"/>
            <person name="Tatsumi K"/>
            <person name="Tanaka K"/>
            <person name="Motone F"/>
            <person name="Kageyama Y"/>
            <person name="Nozu R"/>
            <person name="Adachi N"/>
            <person name="Nishimura O"/>
            <person name="Nakagawa R"/>
            <person name="Tanegashima C"/>
            <person name="Kiyatake I"/>
            <person name="Matsumoto R"/>
            <person name="Murakumo K"/>
            <person name="Nishida K"/>
            <person name="Terakita A"/>
            <person name="Kuratani S"/>
            <person name="Sato K"/>
            <person name="Hyodo S Kuraku.S."/>
        </authorList>
    </citation>
    <scope>NUCLEOTIDE SEQUENCE [LARGE SCALE GENOMIC DNA]</scope>
</reference>